<feature type="region of interest" description="Disordered" evidence="1">
    <location>
        <begin position="109"/>
        <end position="130"/>
    </location>
</feature>
<evidence type="ECO:0000313" key="3">
    <source>
        <dbReference type="EMBL" id="KAK7852002.1"/>
    </source>
</evidence>
<dbReference type="InterPro" id="IPR037045">
    <property type="entry name" value="S8pro/Inhibitor_I9_sf"/>
</dbReference>
<dbReference type="EMBL" id="PKMF04000081">
    <property type="protein sequence ID" value="KAK7852002.1"/>
    <property type="molecule type" value="Genomic_DNA"/>
</dbReference>
<dbReference type="GO" id="GO:0008233">
    <property type="term" value="F:peptidase activity"/>
    <property type="evidence" value="ECO:0007669"/>
    <property type="project" value="UniProtKB-KW"/>
</dbReference>
<accession>A0AAW0LK29</accession>
<dbReference type="GO" id="GO:0006508">
    <property type="term" value="P:proteolysis"/>
    <property type="evidence" value="ECO:0007669"/>
    <property type="project" value="UniProtKB-KW"/>
</dbReference>
<proteinExistence type="predicted"/>
<keyword evidence="4" id="KW-1185">Reference proteome</keyword>
<gene>
    <name evidence="3" type="primary">SBT1.5_2</name>
    <name evidence="3" type="ORF">CFP56_040502</name>
</gene>
<sequence length="130" mass="14967">MANLHRPHETPRQAFPLRHLPRVVLRSAPIPLWLRFLSPLHLHNTFYGFTAKLDSDQAESLLQSDLVLGVYEETLYHLHTNRTPEFLGLYTETSQNTQFPEQASHDFVTKNSSAHEASPKVIRWPPVDDS</sequence>
<dbReference type="Proteomes" id="UP000237347">
    <property type="component" value="Unassembled WGS sequence"/>
</dbReference>
<comment type="caution">
    <text evidence="3">The sequence shown here is derived from an EMBL/GenBank/DDBJ whole genome shotgun (WGS) entry which is preliminary data.</text>
</comment>
<feature type="domain" description="Inhibitor I9" evidence="2">
    <location>
        <begin position="43"/>
        <end position="79"/>
    </location>
</feature>
<reference evidence="3 4" key="1">
    <citation type="journal article" date="2018" name="Sci. Data">
        <title>The draft genome sequence of cork oak.</title>
        <authorList>
            <person name="Ramos A.M."/>
            <person name="Usie A."/>
            <person name="Barbosa P."/>
            <person name="Barros P.M."/>
            <person name="Capote T."/>
            <person name="Chaves I."/>
            <person name="Simoes F."/>
            <person name="Abreu I."/>
            <person name="Carrasquinho I."/>
            <person name="Faro C."/>
            <person name="Guimaraes J.B."/>
            <person name="Mendonca D."/>
            <person name="Nobrega F."/>
            <person name="Rodrigues L."/>
            <person name="Saibo N.J.M."/>
            <person name="Varela M.C."/>
            <person name="Egas C."/>
            <person name="Matos J."/>
            <person name="Miguel C.M."/>
            <person name="Oliveira M.M."/>
            <person name="Ricardo C.P."/>
            <person name="Goncalves S."/>
        </authorList>
    </citation>
    <scope>NUCLEOTIDE SEQUENCE [LARGE SCALE GENOMIC DNA]</scope>
    <source>
        <strain evidence="4">cv. HL8</strain>
    </source>
</reference>
<organism evidence="3 4">
    <name type="scientific">Quercus suber</name>
    <name type="common">Cork oak</name>
    <dbReference type="NCBI Taxonomy" id="58331"/>
    <lineage>
        <taxon>Eukaryota</taxon>
        <taxon>Viridiplantae</taxon>
        <taxon>Streptophyta</taxon>
        <taxon>Embryophyta</taxon>
        <taxon>Tracheophyta</taxon>
        <taxon>Spermatophyta</taxon>
        <taxon>Magnoliopsida</taxon>
        <taxon>eudicotyledons</taxon>
        <taxon>Gunneridae</taxon>
        <taxon>Pentapetalae</taxon>
        <taxon>rosids</taxon>
        <taxon>fabids</taxon>
        <taxon>Fagales</taxon>
        <taxon>Fagaceae</taxon>
        <taxon>Quercus</taxon>
    </lineage>
</organism>
<name>A0AAW0LK29_QUESU</name>
<evidence type="ECO:0000256" key="1">
    <source>
        <dbReference type="SAM" id="MobiDB-lite"/>
    </source>
</evidence>
<evidence type="ECO:0000259" key="2">
    <source>
        <dbReference type="Pfam" id="PF05922"/>
    </source>
</evidence>
<protein>
    <submittedName>
        <fullName evidence="3">Subtilisin-like protease sbt1.5</fullName>
    </submittedName>
</protein>
<dbReference type="AlphaFoldDB" id="A0AAW0LK29"/>
<evidence type="ECO:0000313" key="4">
    <source>
        <dbReference type="Proteomes" id="UP000237347"/>
    </source>
</evidence>
<dbReference type="Pfam" id="PF05922">
    <property type="entry name" value="Inhibitor_I9"/>
    <property type="match status" value="1"/>
</dbReference>
<dbReference type="Gene3D" id="3.30.70.80">
    <property type="entry name" value="Peptidase S8 propeptide/proteinase inhibitor I9"/>
    <property type="match status" value="1"/>
</dbReference>
<dbReference type="InterPro" id="IPR010259">
    <property type="entry name" value="S8pro/Inhibitor_I9"/>
</dbReference>